<keyword evidence="17" id="KW-0808">Transferase</keyword>
<evidence type="ECO:0000259" key="16">
    <source>
        <dbReference type="Pfam" id="PF03717"/>
    </source>
</evidence>
<organism evidence="17 18">
    <name type="scientific">Tepidiforma thermophila (strain KCTC 52669 / CGMCC 1.13589 / G233)</name>
    <dbReference type="NCBI Taxonomy" id="2761530"/>
    <lineage>
        <taxon>Bacteria</taxon>
        <taxon>Bacillati</taxon>
        <taxon>Chloroflexota</taxon>
        <taxon>Tepidiformia</taxon>
        <taxon>Tepidiformales</taxon>
        <taxon>Tepidiformaceae</taxon>
        <taxon>Tepidiforma</taxon>
    </lineage>
</organism>
<feature type="domain" description="Penicillin-binding protein transpeptidase" evidence="15">
    <location>
        <begin position="287"/>
        <end position="633"/>
    </location>
</feature>
<comment type="similarity">
    <text evidence="3">Belongs to the transpeptidase family.</text>
</comment>
<keyword evidence="13" id="KW-0961">Cell wall biogenesis/degradation</keyword>
<keyword evidence="6" id="KW-0645">Protease</keyword>
<dbReference type="GO" id="GO:0071555">
    <property type="term" value="P:cell wall organization"/>
    <property type="evidence" value="ECO:0007669"/>
    <property type="project" value="UniProtKB-KW"/>
</dbReference>
<keyword evidence="4" id="KW-1003">Cell membrane</keyword>
<evidence type="ECO:0000313" key="18">
    <source>
        <dbReference type="Proteomes" id="UP000223071"/>
    </source>
</evidence>
<keyword evidence="18" id="KW-1185">Reference proteome</keyword>
<proteinExistence type="inferred from homology"/>
<evidence type="ECO:0000256" key="3">
    <source>
        <dbReference type="ARBA" id="ARBA00007171"/>
    </source>
</evidence>
<keyword evidence="7 14" id="KW-0812">Transmembrane</keyword>
<gene>
    <name evidence="17" type="ORF">A9A59_2513</name>
</gene>
<keyword evidence="11 14" id="KW-1133">Transmembrane helix</keyword>
<dbReference type="GO" id="GO:0008658">
    <property type="term" value="F:penicillin binding"/>
    <property type="evidence" value="ECO:0007669"/>
    <property type="project" value="InterPro"/>
</dbReference>
<dbReference type="Pfam" id="PF03717">
    <property type="entry name" value="PBP_dimer"/>
    <property type="match status" value="1"/>
</dbReference>
<dbReference type="Gene3D" id="3.90.1310.10">
    <property type="entry name" value="Penicillin-binding protein 2a (Domain 2)"/>
    <property type="match status" value="1"/>
</dbReference>
<evidence type="ECO:0000256" key="4">
    <source>
        <dbReference type="ARBA" id="ARBA00022475"/>
    </source>
</evidence>
<keyword evidence="10" id="KW-0573">Peptidoglycan synthesis</keyword>
<dbReference type="NCBIfam" id="TIGR03423">
    <property type="entry name" value="pbp2_mrdA"/>
    <property type="match status" value="1"/>
</dbReference>
<comment type="caution">
    <text evidence="17">The sequence shown here is derived from an EMBL/GenBank/DDBJ whole genome shotgun (WGS) entry which is preliminary data.</text>
</comment>
<keyword evidence="9" id="KW-0133">Cell shape</keyword>
<evidence type="ECO:0000256" key="6">
    <source>
        <dbReference type="ARBA" id="ARBA00022670"/>
    </source>
</evidence>
<dbReference type="GO" id="GO:0006508">
    <property type="term" value="P:proteolysis"/>
    <property type="evidence" value="ECO:0007669"/>
    <property type="project" value="UniProtKB-KW"/>
</dbReference>
<evidence type="ECO:0000256" key="11">
    <source>
        <dbReference type="ARBA" id="ARBA00022989"/>
    </source>
</evidence>
<dbReference type="InterPro" id="IPR005311">
    <property type="entry name" value="PBP_dimer"/>
</dbReference>
<dbReference type="InterPro" id="IPR050515">
    <property type="entry name" value="Beta-lactam/transpept"/>
</dbReference>
<dbReference type="GO" id="GO:0071972">
    <property type="term" value="F:peptidoglycan L,D-transpeptidase activity"/>
    <property type="evidence" value="ECO:0007669"/>
    <property type="project" value="TreeGrafter"/>
</dbReference>
<dbReference type="InterPro" id="IPR017790">
    <property type="entry name" value="Penicillin-binding_protein_2"/>
</dbReference>
<dbReference type="Gene3D" id="3.40.710.10">
    <property type="entry name" value="DD-peptidase/beta-lactamase superfamily"/>
    <property type="match status" value="1"/>
</dbReference>
<comment type="subcellular location">
    <subcellularLocation>
        <location evidence="2">Cell membrane</location>
    </subcellularLocation>
    <subcellularLocation>
        <location evidence="1">Membrane</location>
        <topology evidence="1">Single-pass membrane protein</topology>
    </subcellularLocation>
</comment>
<dbReference type="GO" id="GO:0009002">
    <property type="term" value="F:serine-type D-Ala-D-Ala carboxypeptidase activity"/>
    <property type="evidence" value="ECO:0007669"/>
    <property type="project" value="InterPro"/>
</dbReference>
<evidence type="ECO:0000259" key="15">
    <source>
        <dbReference type="Pfam" id="PF00905"/>
    </source>
</evidence>
<dbReference type="PANTHER" id="PTHR30627:SF2">
    <property type="entry name" value="PEPTIDOGLYCAN D,D-TRANSPEPTIDASE MRDA"/>
    <property type="match status" value="1"/>
</dbReference>
<keyword evidence="5" id="KW-0997">Cell inner membrane</keyword>
<dbReference type="InterPro" id="IPR001460">
    <property type="entry name" value="PCN-bd_Tpept"/>
</dbReference>
<dbReference type="SUPFAM" id="SSF56601">
    <property type="entry name" value="beta-lactamase/transpeptidase-like"/>
    <property type="match status" value="1"/>
</dbReference>
<evidence type="ECO:0000256" key="10">
    <source>
        <dbReference type="ARBA" id="ARBA00022984"/>
    </source>
</evidence>
<sequence length="642" mass="69485">MSLLGEGLRTPAGPSRNRPHGNVAVLRAFILLLFAILTVRLVDMQILRGEEFAQRSRENHIVRTNILPTRGLITDRNGEPLVKNVGVYAATILPEMLPASPEARYRIYLRLQELIGVSPLEVQTKVDEAIAAGRDYIAIRIATNLPREAALALEEASSDLPGVSLEVTPGRLYTAGAAFSHVLGYIGPQTAEEAKRLRERGYQLNEPVGKEGIEAWYEADLRGQIGYTAAEQNAQGKLITLLGQQDPVPGNTLRLNIDAGLQRYVAELLEASMEDNGTGWGDAKQAAAVVMNAKTGQVYALVSIPTYDNNVYADAERRADELLRIQNDTVTYTLLNKALNPAAPGSTFKLVTATAGLAEGSITPNTAFQIGCSLDIKGENDVIYNYPDWRCHNMVMDVRTAIAWSSNVFFFLTAGGDLERQRGLGKDVETSGAVLAAWARKFGFGKPTGIDLFGESPGRVPDPQWKRRTKVGEGFAPGENEWFLGDTYNTAIGQGDVLATPLQIARMTAAIANGGTLPVPHVADAVIGPDGRVVRTIAPEGERVDVDPRWLEVVREGMLGSVQYGAGARAASSRTTVAGKTGTAEFFKPDGTKSQHAWFTGFAPYNDPEIVVTVYFDIGVGGDKAAPVAGKIIDYYMEKVRR</sequence>
<dbReference type="Proteomes" id="UP000223071">
    <property type="component" value="Unassembled WGS sequence"/>
</dbReference>
<dbReference type="Pfam" id="PF00905">
    <property type="entry name" value="Transpeptidase"/>
    <property type="match status" value="1"/>
</dbReference>
<feature type="domain" description="Penicillin-binding protein dimerisation" evidence="16">
    <location>
        <begin position="66"/>
        <end position="240"/>
    </location>
</feature>
<evidence type="ECO:0000313" key="17">
    <source>
        <dbReference type="EMBL" id="PFG75245.1"/>
    </source>
</evidence>
<accession>A0A2A9HJL9</accession>
<keyword evidence="8" id="KW-0378">Hydrolase</keyword>
<dbReference type="InterPro" id="IPR012338">
    <property type="entry name" value="Beta-lactam/transpept-like"/>
</dbReference>
<evidence type="ECO:0000256" key="14">
    <source>
        <dbReference type="SAM" id="Phobius"/>
    </source>
</evidence>
<reference evidence="17 18" key="1">
    <citation type="submission" date="2017-09" db="EMBL/GenBank/DDBJ databases">
        <title>Sequencing the genomes of two abundant thermophiles in Great Basin hot springs: Thermocrinis jamiesonii and novel Chloroflexi Thermoflexus hugenholtzii.</title>
        <authorList>
            <person name="Hedlund B."/>
        </authorList>
    </citation>
    <scope>NUCLEOTIDE SEQUENCE [LARGE SCALE GENOMIC DNA]</scope>
    <source>
        <strain evidence="17 18">G233</strain>
    </source>
</reference>
<evidence type="ECO:0000256" key="9">
    <source>
        <dbReference type="ARBA" id="ARBA00022960"/>
    </source>
</evidence>
<dbReference type="SUPFAM" id="SSF56519">
    <property type="entry name" value="Penicillin binding protein dimerisation domain"/>
    <property type="match status" value="1"/>
</dbReference>
<dbReference type="GO" id="GO:0016740">
    <property type="term" value="F:transferase activity"/>
    <property type="evidence" value="ECO:0007669"/>
    <property type="project" value="UniProtKB-KW"/>
</dbReference>
<dbReference type="InterPro" id="IPR036138">
    <property type="entry name" value="PBP_dimer_sf"/>
</dbReference>
<evidence type="ECO:0000256" key="2">
    <source>
        <dbReference type="ARBA" id="ARBA00004236"/>
    </source>
</evidence>
<dbReference type="AlphaFoldDB" id="A0A2A9HJL9"/>
<feature type="transmembrane region" description="Helical" evidence="14">
    <location>
        <begin position="24"/>
        <end position="42"/>
    </location>
</feature>
<evidence type="ECO:0000256" key="5">
    <source>
        <dbReference type="ARBA" id="ARBA00022519"/>
    </source>
</evidence>
<dbReference type="PANTHER" id="PTHR30627">
    <property type="entry name" value="PEPTIDOGLYCAN D,D-TRANSPEPTIDASE"/>
    <property type="match status" value="1"/>
</dbReference>
<protein>
    <submittedName>
        <fullName evidence="17">Peptidoglycan glycosyltransferase</fullName>
    </submittedName>
</protein>
<name>A0A2A9HJL9_TEPT2</name>
<dbReference type="GO" id="GO:0008360">
    <property type="term" value="P:regulation of cell shape"/>
    <property type="evidence" value="ECO:0007669"/>
    <property type="project" value="UniProtKB-KW"/>
</dbReference>
<evidence type="ECO:0000256" key="13">
    <source>
        <dbReference type="ARBA" id="ARBA00023316"/>
    </source>
</evidence>
<keyword evidence="12 14" id="KW-0472">Membrane</keyword>
<dbReference type="GO" id="GO:0005886">
    <property type="term" value="C:plasma membrane"/>
    <property type="evidence" value="ECO:0007669"/>
    <property type="project" value="UniProtKB-SubCell"/>
</dbReference>
<evidence type="ECO:0000256" key="12">
    <source>
        <dbReference type="ARBA" id="ARBA00023136"/>
    </source>
</evidence>
<dbReference type="GO" id="GO:0009252">
    <property type="term" value="P:peptidoglycan biosynthetic process"/>
    <property type="evidence" value="ECO:0007669"/>
    <property type="project" value="UniProtKB-KW"/>
</dbReference>
<evidence type="ECO:0000256" key="1">
    <source>
        <dbReference type="ARBA" id="ARBA00004167"/>
    </source>
</evidence>
<dbReference type="EMBL" id="PDJQ01000001">
    <property type="protein sequence ID" value="PFG75245.1"/>
    <property type="molecule type" value="Genomic_DNA"/>
</dbReference>
<evidence type="ECO:0000256" key="8">
    <source>
        <dbReference type="ARBA" id="ARBA00022801"/>
    </source>
</evidence>
<dbReference type="RefSeq" id="WP_098504572.1">
    <property type="nucleotide sequence ID" value="NZ_PDJQ01000001.1"/>
</dbReference>
<dbReference type="Gene3D" id="3.30.1390.30">
    <property type="entry name" value="Penicillin-binding protein 2a, domain 3"/>
    <property type="match status" value="1"/>
</dbReference>
<evidence type="ECO:0000256" key="7">
    <source>
        <dbReference type="ARBA" id="ARBA00022692"/>
    </source>
</evidence>